<evidence type="ECO:0000256" key="1">
    <source>
        <dbReference type="ARBA" id="ARBA00001971"/>
    </source>
</evidence>
<evidence type="ECO:0000256" key="2">
    <source>
        <dbReference type="ARBA" id="ARBA00010617"/>
    </source>
</evidence>
<comment type="cofactor">
    <cofactor evidence="1 3">
        <name>heme</name>
        <dbReference type="ChEBI" id="CHEBI:30413"/>
    </cofactor>
</comment>
<keyword evidence="4" id="KW-0560">Oxidoreductase</keyword>
<accession>A0AAU7JBQ8</accession>
<dbReference type="Gene3D" id="1.10.630.10">
    <property type="entry name" value="Cytochrome P450"/>
    <property type="match status" value="1"/>
</dbReference>
<gene>
    <name evidence="5" type="ORF">ABEG18_17435</name>
</gene>
<comment type="similarity">
    <text evidence="2 4">Belongs to the cytochrome P450 family.</text>
</comment>
<dbReference type="InterPro" id="IPR036396">
    <property type="entry name" value="Cyt_P450_sf"/>
</dbReference>
<dbReference type="InterPro" id="IPR001128">
    <property type="entry name" value="Cyt_P450"/>
</dbReference>
<dbReference type="PANTHER" id="PTHR24305:SF166">
    <property type="entry name" value="CYTOCHROME P450 12A4, MITOCHONDRIAL-RELATED"/>
    <property type="match status" value="1"/>
</dbReference>
<protein>
    <submittedName>
        <fullName evidence="5">Cytochrome P450</fullName>
    </submittedName>
</protein>
<dbReference type="RefSeq" id="WP_406854322.1">
    <property type="nucleotide sequence ID" value="NZ_CP157484.1"/>
</dbReference>
<dbReference type="GO" id="GO:0005506">
    <property type="term" value="F:iron ion binding"/>
    <property type="evidence" value="ECO:0007669"/>
    <property type="project" value="InterPro"/>
</dbReference>
<keyword evidence="3 4" id="KW-0408">Iron</keyword>
<feature type="binding site" description="axial binding residue" evidence="3">
    <location>
        <position position="404"/>
    </location>
    <ligand>
        <name>heme</name>
        <dbReference type="ChEBI" id="CHEBI:30413"/>
    </ligand>
    <ligandPart>
        <name>Fe</name>
        <dbReference type="ChEBI" id="CHEBI:18248"/>
    </ligandPart>
</feature>
<dbReference type="PRINTS" id="PR00463">
    <property type="entry name" value="EP450I"/>
</dbReference>
<dbReference type="InterPro" id="IPR002401">
    <property type="entry name" value="Cyt_P450_E_grp-I"/>
</dbReference>
<organism evidence="5">
    <name type="scientific">Alsobacter sp. KACC 23698</name>
    <dbReference type="NCBI Taxonomy" id="3149229"/>
    <lineage>
        <taxon>Bacteria</taxon>
        <taxon>Pseudomonadati</taxon>
        <taxon>Pseudomonadota</taxon>
        <taxon>Alphaproteobacteria</taxon>
        <taxon>Hyphomicrobiales</taxon>
        <taxon>Alsobacteraceae</taxon>
        <taxon>Alsobacter</taxon>
    </lineage>
</organism>
<dbReference type="AlphaFoldDB" id="A0AAU7JBQ8"/>
<evidence type="ECO:0000256" key="3">
    <source>
        <dbReference type="PIRSR" id="PIRSR602401-1"/>
    </source>
</evidence>
<reference evidence="5" key="1">
    <citation type="submission" date="2024-05" db="EMBL/GenBank/DDBJ databases">
        <authorList>
            <person name="Kim S."/>
            <person name="Heo J."/>
            <person name="Choi H."/>
            <person name="Choi Y."/>
            <person name="Kwon S.-W."/>
            <person name="Kim Y."/>
        </authorList>
    </citation>
    <scope>NUCLEOTIDE SEQUENCE</scope>
    <source>
        <strain evidence="5">KACC 23698</strain>
    </source>
</reference>
<proteinExistence type="inferred from homology"/>
<dbReference type="GO" id="GO:0020037">
    <property type="term" value="F:heme binding"/>
    <property type="evidence" value="ECO:0007669"/>
    <property type="project" value="InterPro"/>
</dbReference>
<dbReference type="GO" id="GO:0004497">
    <property type="term" value="F:monooxygenase activity"/>
    <property type="evidence" value="ECO:0007669"/>
    <property type="project" value="UniProtKB-KW"/>
</dbReference>
<dbReference type="InterPro" id="IPR050121">
    <property type="entry name" value="Cytochrome_P450_monoxygenase"/>
</dbReference>
<keyword evidence="4" id="KW-0503">Monooxygenase</keyword>
<evidence type="ECO:0000256" key="4">
    <source>
        <dbReference type="RuleBase" id="RU000461"/>
    </source>
</evidence>
<evidence type="ECO:0000313" key="5">
    <source>
        <dbReference type="EMBL" id="XBO37499.1"/>
    </source>
</evidence>
<keyword evidence="3 4" id="KW-0349">Heme</keyword>
<name>A0AAU7JBQ8_9HYPH</name>
<keyword evidence="3 4" id="KW-0479">Metal-binding</keyword>
<dbReference type="PANTHER" id="PTHR24305">
    <property type="entry name" value="CYTOCHROME P450"/>
    <property type="match status" value="1"/>
</dbReference>
<dbReference type="PRINTS" id="PR00385">
    <property type="entry name" value="P450"/>
</dbReference>
<sequence length="459" mass="49592">MTAFAPRLPIPTPRERPAGPAAFLLGIATNPLSLLTRRHYEELFVPMRGLLGTTAVVSDPAAIRHILIDNAAHYRKDPLQLRVLKPIFGEGMLTADGADWRRQRRTLAPLFTPRRTALHARAMLEAGLAFRATLDAYPDGAAIRVDQAMAELTLDVLSRTILRGGLGAEPKIVTAALRRYLATAGRVDPLDVLGAPAWLPRLGRTFGRGAVQTLGRVVDDLVAARRGEPGAQGRDDLIAALLDARDPETGQGLTESEIRDNVLTLMAAGHETTANALTWTLLLLGAHPGVRAACEAEIDAAGPLDDDPAAAPDRLPLVKAVIEESMRLYPPAATLSREAIAPDVVAGHALPAGATVFISPWVVHRHRRLWDEPDAFRPERFLGPARDAIPRFSYLPFGAGPRICIGAAFAMQEAVILLATLLRSHRFEMQPGEDAPGPVQRVTVRPKGGLTLRVHRRPA</sequence>
<dbReference type="SUPFAM" id="SSF48264">
    <property type="entry name" value="Cytochrome P450"/>
    <property type="match status" value="1"/>
</dbReference>
<dbReference type="InterPro" id="IPR017972">
    <property type="entry name" value="Cyt_P450_CS"/>
</dbReference>
<dbReference type="EMBL" id="CP157484">
    <property type="protein sequence ID" value="XBO37499.1"/>
    <property type="molecule type" value="Genomic_DNA"/>
</dbReference>
<dbReference type="Pfam" id="PF00067">
    <property type="entry name" value="p450"/>
    <property type="match status" value="1"/>
</dbReference>
<dbReference type="GO" id="GO:0016705">
    <property type="term" value="F:oxidoreductase activity, acting on paired donors, with incorporation or reduction of molecular oxygen"/>
    <property type="evidence" value="ECO:0007669"/>
    <property type="project" value="InterPro"/>
</dbReference>
<dbReference type="PROSITE" id="PS00086">
    <property type="entry name" value="CYTOCHROME_P450"/>
    <property type="match status" value="1"/>
</dbReference>